<dbReference type="AlphaFoldDB" id="A0A0S4U0W8"/>
<proteinExistence type="predicted"/>
<sequence length="545" mass="61745">MLVSAGEFERLRLVKPAQFKIGAGSADQRGAVQRELEHWQREIRRLVALELKLNDLLKTLRQVAHEETVLKFVADAWDLMDEAQREVTSKTEQLKGAADEDYVRLGEDETQWAQRASALEENLRGVLVEVGSALTTRNQCRGEEVTAKAALTAALAAADQARHHADVDQDFQARQWDALIDKYDSAYALMVRHAEEQRSNCRRRMDTAITNGSRELGVFLQKYREHAAPDIAADWVQARVWLTDFLKKLNDTELAPYKEDMDAAYRTSQETFRNDVAIALNNNLEWLEETMNRLNAVLRECPTFSNGERYRFRRVTRPQLDSLLKFVKNVAAYGPADDIFGGPGELPEEFRELLEDKVMPGASGVRSPLDDYREFFEFDIEILREDPLTNLPKVVGHLSKRLGPGSGGEHRAPLYVIAGAALASAYRLDRNNKDGVRLMLLDEAFNKMDPTNIIATMRYLEELGLQVFMASPGENLGILTAFLHRYYDILRDVDNNTVMIEGNDVPPETRAMFREDLPEFNPELVEQELAAMRGGVSPALDEVET</sequence>
<reference evidence="2" key="1">
    <citation type="submission" date="2015-10" db="EMBL/GenBank/DDBJ databases">
        <authorList>
            <person name="Gilbert D.G."/>
        </authorList>
    </citation>
    <scope>NUCLEOTIDE SEQUENCE</scope>
    <source>
        <strain evidence="2">Phyl III-seqv23</strain>
    </source>
</reference>
<dbReference type="InterPro" id="IPR027417">
    <property type="entry name" value="P-loop_NTPase"/>
</dbReference>
<dbReference type="SUPFAM" id="SSF52540">
    <property type="entry name" value="P-loop containing nucleoside triphosphate hydrolases"/>
    <property type="match status" value="1"/>
</dbReference>
<gene>
    <name evidence="2" type="ORF">RUN39_v1_1680008</name>
</gene>
<dbReference type="GO" id="GO:0000731">
    <property type="term" value="P:DNA synthesis involved in DNA repair"/>
    <property type="evidence" value="ECO:0007669"/>
    <property type="project" value="TreeGrafter"/>
</dbReference>
<keyword evidence="1" id="KW-0175">Coiled coil</keyword>
<dbReference type="PANTHER" id="PTHR32182:SF0">
    <property type="entry name" value="DNA REPLICATION AND REPAIR PROTEIN RECF"/>
    <property type="match status" value="1"/>
</dbReference>
<accession>A0A0S4U0W8</accession>
<dbReference type="Pfam" id="PF13558">
    <property type="entry name" value="SbcC_Walker_B"/>
    <property type="match status" value="1"/>
</dbReference>
<dbReference type="PANTHER" id="PTHR32182">
    <property type="entry name" value="DNA REPLICATION AND REPAIR PROTEIN RECF"/>
    <property type="match status" value="1"/>
</dbReference>
<name>A0A0S4U0W8_RALSL</name>
<dbReference type="EMBL" id="LN899819">
    <property type="protein sequence ID" value="CUV15567.1"/>
    <property type="molecule type" value="Genomic_DNA"/>
</dbReference>
<evidence type="ECO:0000256" key="1">
    <source>
        <dbReference type="SAM" id="Coils"/>
    </source>
</evidence>
<feature type="coiled-coil region" evidence="1">
    <location>
        <begin position="46"/>
        <end position="100"/>
    </location>
</feature>
<dbReference type="GO" id="GO:0006302">
    <property type="term" value="P:double-strand break repair"/>
    <property type="evidence" value="ECO:0007669"/>
    <property type="project" value="TreeGrafter"/>
</dbReference>
<protein>
    <submittedName>
        <fullName evidence="2">Uncharacterized protein</fullName>
    </submittedName>
</protein>
<organism evidence="2">
    <name type="scientific">Ralstonia solanacearum</name>
    <name type="common">Pseudomonas solanacearum</name>
    <dbReference type="NCBI Taxonomy" id="305"/>
    <lineage>
        <taxon>Bacteria</taxon>
        <taxon>Pseudomonadati</taxon>
        <taxon>Pseudomonadota</taxon>
        <taxon>Betaproteobacteria</taxon>
        <taxon>Burkholderiales</taxon>
        <taxon>Burkholderiaceae</taxon>
        <taxon>Ralstonia</taxon>
        <taxon>Ralstonia solanacearum species complex</taxon>
    </lineage>
</organism>
<evidence type="ECO:0000313" key="2">
    <source>
        <dbReference type="EMBL" id="CUV15567.1"/>
    </source>
</evidence>